<evidence type="ECO:0000256" key="2">
    <source>
        <dbReference type="SAM" id="Phobius"/>
    </source>
</evidence>
<gene>
    <name evidence="3" type="ORF">J3359_09475</name>
</gene>
<feature type="transmembrane region" description="Helical" evidence="2">
    <location>
        <begin position="134"/>
        <end position="155"/>
    </location>
</feature>
<feature type="transmembrane region" description="Helical" evidence="2">
    <location>
        <begin position="232"/>
        <end position="252"/>
    </location>
</feature>
<reference evidence="3 4" key="1">
    <citation type="submission" date="2021-03" db="EMBL/GenBank/DDBJ databases">
        <title>Complete genome of Polaribacter_sp.SM13.</title>
        <authorList>
            <person name="Jeong S.W."/>
            <person name="Bae J.W."/>
        </authorList>
    </citation>
    <scope>NUCLEOTIDE SEQUENCE [LARGE SCALE GENOMIC DNA]</scope>
    <source>
        <strain evidence="3 4">SM13</strain>
    </source>
</reference>
<keyword evidence="1" id="KW-0175">Coiled coil</keyword>
<dbReference type="Proteomes" id="UP000663920">
    <property type="component" value="Chromosome"/>
</dbReference>
<dbReference type="AlphaFoldDB" id="A0A975CKN5"/>
<accession>A0A975CKN5</accession>
<feature type="coiled-coil region" evidence="1">
    <location>
        <begin position="88"/>
        <end position="129"/>
    </location>
</feature>
<feature type="transmembrane region" description="Helical" evidence="2">
    <location>
        <begin position="161"/>
        <end position="180"/>
    </location>
</feature>
<keyword evidence="2" id="KW-0472">Membrane</keyword>
<dbReference type="EMBL" id="CP071869">
    <property type="protein sequence ID" value="QTE21079.1"/>
    <property type="molecule type" value="Genomic_DNA"/>
</dbReference>
<keyword evidence="4" id="KW-1185">Reference proteome</keyword>
<dbReference type="KEGG" id="pcea:J3359_09475"/>
<evidence type="ECO:0000313" key="3">
    <source>
        <dbReference type="EMBL" id="QTE21079.1"/>
    </source>
</evidence>
<keyword evidence="2" id="KW-0812">Transmembrane</keyword>
<proteinExistence type="predicted"/>
<sequence>MFSRNKIVSVIKNFTDKFADELIGKEVPAIRQEVQSYAINLANRKLPNVNDTLEVYLPKIKQPFQVLLEKVHKLIGARRAKSDSISLNENYQKEEKTLITRKLELEQDLRLLRKDEKTLNNNLKHIMRNWHISLFFLVLLSFAEAILNYKIFLLISTNNATALISAIGVAIALFILSHVFKDTLNHFPNKKMKWVVGFVVIGLVTGLLYGFATLRLSFLSEVDESANSISEWVFVILNLTLFLAGAILVLIYKPNKQTVSDYKAHKMVGDEIKVKSKEVISIDRRLAILTEERNDKLGDLYGILLMAKHYEKIISSEYLSACALFTSENIIARKDSVSNPKAFTETPTPLITYFDDIDALQIK</sequence>
<keyword evidence="2" id="KW-1133">Transmembrane helix</keyword>
<dbReference type="RefSeq" id="WP_208076675.1">
    <property type="nucleotide sequence ID" value="NZ_CP071869.1"/>
</dbReference>
<protein>
    <submittedName>
        <fullName evidence="3">Uncharacterized protein</fullName>
    </submittedName>
</protein>
<evidence type="ECO:0000256" key="1">
    <source>
        <dbReference type="SAM" id="Coils"/>
    </source>
</evidence>
<feature type="transmembrane region" description="Helical" evidence="2">
    <location>
        <begin position="192"/>
        <end position="212"/>
    </location>
</feature>
<evidence type="ECO:0000313" key="4">
    <source>
        <dbReference type="Proteomes" id="UP000663920"/>
    </source>
</evidence>
<name>A0A975CKN5_9FLAO</name>
<organism evidence="3 4">
    <name type="scientific">Polaribacter cellanae</name>
    <dbReference type="NCBI Taxonomy" id="2818493"/>
    <lineage>
        <taxon>Bacteria</taxon>
        <taxon>Pseudomonadati</taxon>
        <taxon>Bacteroidota</taxon>
        <taxon>Flavobacteriia</taxon>
        <taxon>Flavobacteriales</taxon>
        <taxon>Flavobacteriaceae</taxon>
    </lineage>
</organism>